<sequence length="441" mass="48305">MHPLDRRRFLALGTGLATLPLAPAVPEAGPAPRRLLAAPAAVELDGGAARLWAYDGAFPGPLLRLREGESLRLDLENRLDEPTNLHFHGLHVSPEGRADNPFRVVEPGQTAEYEVAIPPGQGGTYWYHPHPHRRQAAQLWRGLAGALIIEHPLDRERPLADCGELVLFIKDLELADGLPASHARGEWSRGKEGAGIYVNGRLDPQLEAPSLRPRLRVVNACNARYARLALEDGRPFHLVALDGHFLERPQPMTSLLVPPAGRADILVPLEAGEPARLVLRPYNRVAMRSPSVPTVIATLLPPRGRARPGLPDGLVPVPALDPAQAARCREVVMAMSYMGHKGAGCGTAQVQTGLGEMEVWEIRNVDTMDHVFHLHTWYFQVLARNGKAPPFRAWLDTINLRPGERVDIAVPFTGFAGRSMYHCHIAEHADTGMMGHIEVVA</sequence>
<gene>
    <name evidence="5" type="ORF">PZ740_04340</name>
</gene>
<dbReference type="SUPFAM" id="SSF49503">
    <property type="entry name" value="Cupredoxins"/>
    <property type="match status" value="3"/>
</dbReference>
<organism evidence="5 6">
    <name type="scientific">Marinimicrococcus flavescens</name>
    <dbReference type="NCBI Taxonomy" id="3031815"/>
    <lineage>
        <taxon>Bacteria</taxon>
        <taxon>Pseudomonadati</taxon>
        <taxon>Pseudomonadota</taxon>
        <taxon>Alphaproteobacteria</taxon>
        <taxon>Geminicoccales</taxon>
        <taxon>Geminicoccaceae</taxon>
        <taxon>Marinimicrococcus</taxon>
    </lineage>
</organism>
<dbReference type="InterPro" id="IPR045087">
    <property type="entry name" value="Cu-oxidase_fam"/>
</dbReference>
<feature type="domain" description="Plastocyanin-like" evidence="4">
    <location>
        <begin position="41"/>
        <end position="152"/>
    </location>
</feature>
<evidence type="ECO:0000313" key="6">
    <source>
        <dbReference type="Proteomes" id="UP001301140"/>
    </source>
</evidence>
<protein>
    <submittedName>
        <fullName evidence="5">Multicopper oxidase family protein</fullName>
    </submittedName>
</protein>
<dbReference type="Pfam" id="PF07731">
    <property type="entry name" value="Cu-oxidase_2"/>
    <property type="match status" value="1"/>
</dbReference>
<evidence type="ECO:0000259" key="4">
    <source>
        <dbReference type="Pfam" id="PF07732"/>
    </source>
</evidence>
<dbReference type="InterPro" id="IPR006311">
    <property type="entry name" value="TAT_signal"/>
</dbReference>
<evidence type="ECO:0000256" key="1">
    <source>
        <dbReference type="ARBA" id="ARBA00022723"/>
    </source>
</evidence>
<dbReference type="GO" id="GO:0030288">
    <property type="term" value="C:outer membrane-bounded periplasmic space"/>
    <property type="evidence" value="ECO:0007669"/>
    <property type="project" value="TreeGrafter"/>
</dbReference>
<keyword evidence="6" id="KW-1185">Reference proteome</keyword>
<dbReference type="InterPro" id="IPR011707">
    <property type="entry name" value="Cu-oxidase-like_N"/>
</dbReference>
<dbReference type="PANTHER" id="PTHR11709">
    <property type="entry name" value="MULTI-COPPER OXIDASE"/>
    <property type="match status" value="1"/>
</dbReference>
<dbReference type="InterPro" id="IPR011706">
    <property type="entry name" value="Cu-oxidase_C"/>
</dbReference>
<dbReference type="Pfam" id="PF07732">
    <property type="entry name" value="Cu-oxidase_3"/>
    <property type="match status" value="1"/>
</dbReference>
<dbReference type="InterPro" id="IPR002355">
    <property type="entry name" value="Cu_oxidase_Cu_BS"/>
</dbReference>
<dbReference type="GO" id="GO:0005507">
    <property type="term" value="F:copper ion binding"/>
    <property type="evidence" value="ECO:0007669"/>
    <property type="project" value="InterPro"/>
</dbReference>
<dbReference type="AlphaFoldDB" id="A0AAP3XQB4"/>
<dbReference type="Gene3D" id="2.60.40.420">
    <property type="entry name" value="Cupredoxins - blue copper proteins"/>
    <property type="match status" value="3"/>
</dbReference>
<dbReference type="Proteomes" id="UP001301140">
    <property type="component" value="Unassembled WGS sequence"/>
</dbReference>
<accession>A0AAP3XQB4</accession>
<dbReference type="PANTHER" id="PTHR11709:SF2">
    <property type="entry name" value="MULTICOPPER OXIDASE LPR1"/>
    <property type="match status" value="1"/>
</dbReference>
<proteinExistence type="predicted"/>
<reference evidence="5 6" key="1">
    <citation type="submission" date="2023-03" db="EMBL/GenBank/DDBJ databases">
        <title>YIM 152171 draft genome.</title>
        <authorList>
            <person name="Yang Z."/>
        </authorList>
    </citation>
    <scope>NUCLEOTIDE SEQUENCE [LARGE SCALE GENOMIC DNA]</scope>
    <source>
        <strain evidence="5 6">YIM 152171</strain>
    </source>
</reference>
<dbReference type="PROSITE" id="PS51318">
    <property type="entry name" value="TAT"/>
    <property type="match status" value="1"/>
</dbReference>
<dbReference type="EMBL" id="JARGEQ010000027">
    <property type="protein sequence ID" value="MDF1585616.1"/>
    <property type="molecule type" value="Genomic_DNA"/>
</dbReference>
<dbReference type="CDD" id="cd13853">
    <property type="entry name" value="CuRO_1_Tth-MCO_like"/>
    <property type="match status" value="1"/>
</dbReference>
<dbReference type="GO" id="GO:0016491">
    <property type="term" value="F:oxidoreductase activity"/>
    <property type="evidence" value="ECO:0007669"/>
    <property type="project" value="UniProtKB-KW"/>
</dbReference>
<feature type="domain" description="Plastocyanin-like" evidence="3">
    <location>
        <begin position="346"/>
        <end position="439"/>
    </location>
</feature>
<dbReference type="RefSeq" id="WP_327788036.1">
    <property type="nucleotide sequence ID" value="NZ_JARGEQ010000027.1"/>
</dbReference>
<evidence type="ECO:0000313" key="5">
    <source>
        <dbReference type="EMBL" id="MDF1585616.1"/>
    </source>
</evidence>
<keyword evidence="1" id="KW-0479">Metal-binding</keyword>
<evidence type="ECO:0000256" key="2">
    <source>
        <dbReference type="ARBA" id="ARBA00023002"/>
    </source>
</evidence>
<keyword evidence="2" id="KW-0560">Oxidoreductase</keyword>
<name>A0AAP3XQB4_9PROT</name>
<dbReference type="PROSITE" id="PS00080">
    <property type="entry name" value="MULTICOPPER_OXIDASE2"/>
    <property type="match status" value="1"/>
</dbReference>
<comment type="caution">
    <text evidence="5">The sequence shown here is derived from an EMBL/GenBank/DDBJ whole genome shotgun (WGS) entry which is preliminary data.</text>
</comment>
<dbReference type="InterPro" id="IPR008972">
    <property type="entry name" value="Cupredoxin"/>
</dbReference>
<evidence type="ECO:0000259" key="3">
    <source>
        <dbReference type="Pfam" id="PF07731"/>
    </source>
</evidence>